<gene>
    <name evidence="1" type="primary">treS</name>
    <name evidence="1" type="ORF">M3M28_02350</name>
</gene>
<name>A0ABY4MY21_9MICO</name>
<protein>
    <submittedName>
        <fullName evidence="1">Maltose alpha-D-glucosyltransferase</fullName>
        <ecNumber evidence="1">5.4.99.16</ecNumber>
    </submittedName>
</protein>
<accession>A0ABY4MY21</accession>
<evidence type="ECO:0000313" key="1">
    <source>
        <dbReference type="EMBL" id="UQN15330.1"/>
    </source>
</evidence>
<dbReference type="SUPFAM" id="SSF51445">
    <property type="entry name" value="(Trans)glycosidases"/>
    <property type="match status" value="1"/>
</dbReference>
<proteinExistence type="predicted"/>
<dbReference type="Gene3D" id="3.20.20.80">
    <property type="entry name" value="Glycosidases"/>
    <property type="match status" value="2"/>
</dbReference>
<sequence length="748" mass="81525">MVEQNSNEPKGRGRPRLSLGISRIQRTFADPRRADASNPSYVEWLKRHSMLGDANVMARGLSGQASMWRNAYAVPDARRALDQASVWFTTYPSAMITKPGESFLATLGNEELWQAFARIGIGAIHTGPTKIAGGIVGWQTSPSVDGQFDRISTRVDGAFGTEAEFQRLTDRAEEYGGIVIDDIVPGHTGKGADFRLAEMGYKEYPGIFHMVNIPEEFWHLLPEVSEGEDSANLSPSAEASLAREGLIIGSLQRVIFYQPGVKETNWSATGEVLGVDGVTRRWVYLHYFKAGQPTINWLDPTFAGMRLVIGDALHSLGDLGATALRLDANGFLAAERSVDGRPAWSEGHPLSHAANQFIGSMIRKVGGFSFQELNLTVEDIRDSGAAGADLSYDFITRPAYQHALLTGDTEFLRLTLRTSLEYGVEPASLIHGMQNHDELTYELVHWTSRHGADTYIFRDQEVAGASIAATVRHELTEKLTGGEIDYNLVFTTNGIACTSATVVAAALGVQRLDDIDDELAARIRKGHLLLAKYNAWQPGAFALSAWDVLGALTVPQQAVDELIAGGDTRWIERGAVDIMNSNPEAKASDAGLPRARTLYDSIPDQLDDDASFLSELARVIHVREQHRLPQASQVDVPEVSHPGLLVLVHRLDEGNPNQLDAQMQVTVLNFSNEPVFGIVRSDELPARRLVTDAVSREVIGRVDDLQSFPVQIGPMEGLFLLIGGDETPTSAIPVVTSAMLAERGGQAG</sequence>
<dbReference type="InterPro" id="IPR017853">
    <property type="entry name" value="GH"/>
</dbReference>
<dbReference type="EMBL" id="CP097160">
    <property type="protein sequence ID" value="UQN15330.1"/>
    <property type="molecule type" value="Genomic_DNA"/>
</dbReference>
<dbReference type="GO" id="GO:0047471">
    <property type="term" value="F:maltose alpha-D-glucosyltransferase activity"/>
    <property type="evidence" value="ECO:0007669"/>
    <property type="project" value="UniProtKB-EC"/>
</dbReference>
<dbReference type="NCBIfam" id="TIGR02455">
    <property type="entry name" value="TreS_stutzeri"/>
    <property type="match status" value="1"/>
</dbReference>
<dbReference type="InterPro" id="IPR012665">
    <property type="entry name" value="Trehalose_synth"/>
</dbReference>
<reference evidence="1" key="1">
    <citation type="submission" date="2022-05" db="EMBL/GenBank/DDBJ databases">
        <title>Complete genome sequence of toluene-degrading Gulosibacter sediminis strain ACHW.36C.</title>
        <authorList>
            <person name="Wai A.C."/>
            <person name="Lai G.K."/>
            <person name="Griffin S.D."/>
            <person name="Leung F.C."/>
        </authorList>
    </citation>
    <scope>NUCLEOTIDE SEQUENCE [LARGE SCALE GENOMIC DNA]</scope>
    <source>
        <strain evidence="1">ACHW.36C</strain>
    </source>
</reference>
<keyword evidence="1" id="KW-0413">Isomerase</keyword>
<organism evidence="1">
    <name type="scientific">Gulosibacter sediminis</name>
    <dbReference type="NCBI Taxonomy" id="1729695"/>
    <lineage>
        <taxon>Bacteria</taxon>
        <taxon>Bacillati</taxon>
        <taxon>Actinomycetota</taxon>
        <taxon>Actinomycetes</taxon>
        <taxon>Micrococcales</taxon>
        <taxon>Microbacteriaceae</taxon>
        <taxon>Gulosibacter</taxon>
    </lineage>
</organism>
<dbReference type="EC" id="5.4.99.16" evidence="1"/>